<feature type="compositionally biased region" description="Low complexity" evidence="2">
    <location>
        <begin position="16"/>
        <end position="33"/>
    </location>
</feature>
<feature type="coiled-coil region" evidence="1">
    <location>
        <begin position="86"/>
        <end position="127"/>
    </location>
</feature>
<reference evidence="3 4" key="1">
    <citation type="journal article" date="2019" name="Nat. Ecol. Evol.">
        <title>Megaphylogeny resolves global patterns of mushroom evolution.</title>
        <authorList>
            <person name="Varga T."/>
            <person name="Krizsan K."/>
            <person name="Foldi C."/>
            <person name="Dima B."/>
            <person name="Sanchez-Garcia M."/>
            <person name="Sanchez-Ramirez S."/>
            <person name="Szollosi G.J."/>
            <person name="Szarkandi J.G."/>
            <person name="Papp V."/>
            <person name="Albert L."/>
            <person name="Andreopoulos W."/>
            <person name="Angelini C."/>
            <person name="Antonin V."/>
            <person name="Barry K.W."/>
            <person name="Bougher N.L."/>
            <person name="Buchanan P."/>
            <person name="Buyck B."/>
            <person name="Bense V."/>
            <person name="Catcheside P."/>
            <person name="Chovatia M."/>
            <person name="Cooper J."/>
            <person name="Damon W."/>
            <person name="Desjardin D."/>
            <person name="Finy P."/>
            <person name="Geml J."/>
            <person name="Haridas S."/>
            <person name="Hughes K."/>
            <person name="Justo A."/>
            <person name="Karasinski D."/>
            <person name="Kautmanova I."/>
            <person name="Kiss B."/>
            <person name="Kocsube S."/>
            <person name="Kotiranta H."/>
            <person name="LaButti K.M."/>
            <person name="Lechner B.E."/>
            <person name="Liimatainen K."/>
            <person name="Lipzen A."/>
            <person name="Lukacs Z."/>
            <person name="Mihaltcheva S."/>
            <person name="Morgado L.N."/>
            <person name="Niskanen T."/>
            <person name="Noordeloos M.E."/>
            <person name="Ohm R.A."/>
            <person name="Ortiz-Santana B."/>
            <person name="Ovrebo C."/>
            <person name="Racz N."/>
            <person name="Riley R."/>
            <person name="Savchenko A."/>
            <person name="Shiryaev A."/>
            <person name="Soop K."/>
            <person name="Spirin V."/>
            <person name="Szebenyi C."/>
            <person name="Tomsovsky M."/>
            <person name="Tulloss R.E."/>
            <person name="Uehling J."/>
            <person name="Grigoriev I.V."/>
            <person name="Vagvolgyi C."/>
            <person name="Papp T."/>
            <person name="Martin F.M."/>
            <person name="Miettinen O."/>
            <person name="Hibbett D.S."/>
            <person name="Nagy L.G."/>
        </authorList>
    </citation>
    <scope>NUCLEOTIDE SEQUENCE [LARGE SCALE GENOMIC DNA]</scope>
    <source>
        <strain evidence="3 4">CBS 962.96</strain>
    </source>
</reference>
<dbReference type="OrthoDB" id="3266451at2759"/>
<feature type="region of interest" description="Disordered" evidence="2">
    <location>
        <begin position="16"/>
        <end position="39"/>
    </location>
</feature>
<name>A0A4S8KQI6_DENBC</name>
<evidence type="ECO:0000313" key="3">
    <source>
        <dbReference type="EMBL" id="THU77851.1"/>
    </source>
</evidence>
<dbReference type="AlphaFoldDB" id="A0A4S8KQI6"/>
<protein>
    <submittedName>
        <fullName evidence="3">Uncharacterized protein</fullName>
    </submittedName>
</protein>
<gene>
    <name evidence="3" type="ORF">K435DRAFT_846030</name>
</gene>
<evidence type="ECO:0000256" key="1">
    <source>
        <dbReference type="SAM" id="Coils"/>
    </source>
</evidence>
<feature type="non-terminal residue" evidence="3">
    <location>
        <position position="263"/>
    </location>
</feature>
<dbReference type="Proteomes" id="UP000297245">
    <property type="component" value="Unassembled WGS sequence"/>
</dbReference>
<keyword evidence="1" id="KW-0175">Coiled coil</keyword>
<dbReference type="EMBL" id="ML180323">
    <property type="protein sequence ID" value="THU77851.1"/>
    <property type="molecule type" value="Genomic_DNA"/>
</dbReference>
<accession>A0A4S8KQI6</accession>
<evidence type="ECO:0000313" key="4">
    <source>
        <dbReference type="Proteomes" id="UP000297245"/>
    </source>
</evidence>
<dbReference type="Gene3D" id="1.20.1280.50">
    <property type="match status" value="1"/>
</dbReference>
<evidence type="ECO:0000256" key="2">
    <source>
        <dbReference type="SAM" id="MobiDB-lite"/>
    </source>
</evidence>
<organism evidence="3 4">
    <name type="scientific">Dendrothele bispora (strain CBS 962.96)</name>
    <dbReference type="NCBI Taxonomy" id="1314807"/>
    <lineage>
        <taxon>Eukaryota</taxon>
        <taxon>Fungi</taxon>
        <taxon>Dikarya</taxon>
        <taxon>Basidiomycota</taxon>
        <taxon>Agaricomycotina</taxon>
        <taxon>Agaricomycetes</taxon>
        <taxon>Agaricomycetidae</taxon>
        <taxon>Agaricales</taxon>
        <taxon>Agaricales incertae sedis</taxon>
        <taxon>Dendrothele</taxon>
    </lineage>
</organism>
<sequence length="263" mass="30209">MPFLSNLFSVFNFGKEPSVTSGSSESSDSTSSETPHHLDEETITLCSRCGAKFDVQESFYTPLTSEKLRAGYVPSELEAAQIPYLVQHLREDLDRYDEEIAGLQQALDELKEKRAEVKRHLVEQRGLLAPIRKLPVEVLTIIFNFYCSSTYALSINVTHPSRVILPATLDLAQTCSRWRKIVMSQPVLWSSLYIDLDIPRRIYSLIHLYLRKSAHVPLNLHIEALELDKYPTGPEKYELVQKLRPDAWAILLTLMQEGYRWQK</sequence>
<proteinExistence type="predicted"/>
<keyword evidence="4" id="KW-1185">Reference proteome</keyword>